<keyword evidence="2 4" id="KW-0012">Acyltransferase</keyword>
<protein>
    <submittedName>
        <fullName evidence="4">Phosphinothricin N-acetyltransferase</fullName>
        <ecNumber evidence="4">2.3.1.-</ecNumber>
    </submittedName>
</protein>
<proteinExistence type="predicted"/>
<dbReference type="RefSeq" id="WP_048122006.1">
    <property type="nucleotide sequence ID" value="NZ_CP009520.1"/>
</dbReference>
<dbReference type="STRING" id="1434123.MSVAZ_2681"/>
<keyword evidence="5" id="KW-1185">Reference proteome</keyword>
<dbReference type="KEGG" id="mvc:MSVAZ_2681"/>
<evidence type="ECO:0000313" key="4">
    <source>
        <dbReference type="EMBL" id="AKB44950.1"/>
    </source>
</evidence>
<dbReference type="Pfam" id="PF13420">
    <property type="entry name" value="Acetyltransf_4"/>
    <property type="match status" value="1"/>
</dbReference>
<dbReference type="CDD" id="cd04301">
    <property type="entry name" value="NAT_SF"/>
    <property type="match status" value="1"/>
</dbReference>
<dbReference type="GeneID" id="24811186"/>
<evidence type="ECO:0000256" key="1">
    <source>
        <dbReference type="ARBA" id="ARBA00022679"/>
    </source>
</evidence>
<dbReference type="Proteomes" id="UP000033096">
    <property type="component" value="Chromosome"/>
</dbReference>
<evidence type="ECO:0000259" key="3">
    <source>
        <dbReference type="PROSITE" id="PS51186"/>
    </source>
</evidence>
<name>A0A0E3Q7N1_9EURY</name>
<dbReference type="EMBL" id="CP009520">
    <property type="protein sequence ID" value="AKB44950.1"/>
    <property type="molecule type" value="Genomic_DNA"/>
</dbReference>
<dbReference type="EC" id="2.3.1.-" evidence="4"/>
<dbReference type="PROSITE" id="PS51186">
    <property type="entry name" value="GNAT"/>
    <property type="match status" value="1"/>
</dbReference>
<dbReference type="GO" id="GO:0016747">
    <property type="term" value="F:acyltransferase activity, transferring groups other than amino-acyl groups"/>
    <property type="evidence" value="ECO:0007669"/>
    <property type="project" value="InterPro"/>
</dbReference>
<sequence length="165" mass="18997">MCKVIFDEIKEEHLNDVLEIYTHYVLNTNVTFHAHAFSKDEMRELVFFENPKYKTFVIKSADKINGYVILTQYKKREAYDGTAEVTVYLKPDYIGKGIGSQAVKFIEDVAKKQNIHVLIATICGENSKSINLFVRNGFSKCAHYKEVGEKFGQLLDVMAYQKIIL</sequence>
<dbReference type="AlphaFoldDB" id="A0A0E3Q7N1"/>
<keyword evidence="1 4" id="KW-0808">Transferase</keyword>
<dbReference type="PANTHER" id="PTHR43072">
    <property type="entry name" value="N-ACETYLTRANSFERASE"/>
    <property type="match status" value="1"/>
</dbReference>
<gene>
    <name evidence="4" type="ORF">MSVAZ_2681</name>
</gene>
<dbReference type="HOGENOM" id="CLU_013985_4_3_2"/>
<dbReference type="InterPro" id="IPR016181">
    <property type="entry name" value="Acyl_CoA_acyltransferase"/>
</dbReference>
<accession>A0A0E3Q7N1</accession>
<organism evidence="4 5">
    <name type="scientific">Methanosarcina vacuolata Z-761</name>
    <dbReference type="NCBI Taxonomy" id="1434123"/>
    <lineage>
        <taxon>Archaea</taxon>
        <taxon>Methanobacteriati</taxon>
        <taxon>Methanobacteriota</taxon>
        <taxon>Stenosarchaea group</taxon>
        <taxon>Methanomicrobia</taxon>
        <taxon>Methanosarcinales</taxon>
        <taxon>Methanosarcinaceae</taxon>
        <taxon>Methanosarcina</taxon>
    </lineage>
</organism>
<evidence type="ECO:0000313" key="5">
    <source>
        <dbReference type="Proteomes" id="UP000033096"/>
    </source>
</evidence>
<dbReference type="SUPFAM" id="SSF55729">
    <property type="entry name" value="Acyl-CoA N-acyltransferases (Nat)"/>
    <property type="match status" value="1"/>
</dbReference>
<dbReference type="PANTHER" id="PTHR43072:SF23">
    <property type="entry name" value="UPF0039 PROTEIN C11D3.02C"/>
    <property type="match status" value="1"/>
</dbReference>
<feature type="domain" description="N-acetyltransferase" evidence="3">
    <location>
        <begin position="4"/>
        <end position="160"/>
    </location>
</feature>
<dbReference type="PATRIC" id="fig|1434123.4.peg.3291"/>
<evidence type="ECO:0000256" key="2">
    <source>
        <dbReference type="ARBA" id="ARBA00023315"/>
    </source>
</evidence>
<dbReference type="InterPro" id="IPR000182">
    <property type="entry name" value="GNAT_dom"/>
</dbReference>
<dbReference type="Gene3D" id="3.40.630.30">
    <property type="match status" value="1"/>
</dbReference>
<reference evidence="4 5" key="1">
    <citation type="submission" date="2014-07" db="EMBL/GenBank/DDBJ databases">
        <title>Methanogenic archaea and the global carbon cycle.</title>
        <authorList>
            <person name="Henriksen J.R."/>
            <person name="Luke J."/>
            <person name="Reinhart S."/>
            <person name="Benedict M.N."/>
            <person name="Youngblut N.D."/>
            <person name="Metcalf M.E."/>
            <person name="Whitaker R.J."/>
            <person name="Metcalf W.W."/>
        </authorList>
    </citation>
    <scope>NUCLEOTIDE SEQUENCE [LARGE SCALE GENOMIC DNA]</scope>
    <source>
        <strain evidence="4 5">Z-761</strain>
    </source>
</reference>